<organism evidence="2 3">
    <name type="scientific">Elsinoe australis</name>
    <dbReference type="NCBI Taxonomy" id="40998"/>
    <lineage>
        <taxon>Eukaryota</taxon>
        <taxon>Fungi</taxon>
        <taxon>Dikarya</taxon>
        <taxon>Ascomycota</taxon>
        <taxon>Pezizomycotina</taxon>
        <taxon>Dothideomycetes</taxon>
        <taxon>Dothideomycetidae</taxon>
        <taxon>Myriangiales</taxon>
        <taxon>Elsinoaceae</taxon>
        <taxon>Elsinoe</taxon>
    </lineage>
</organism>
<dbReference type="Proteomes" id="UP000243723">
    <property type="component" value="Unassembled WGS sequence"/>
</dbReference>
<dbReference type="EMBL" id="NHZQ01000087">
    <property type="protein sequence ID" value="PSK53876.1"/>
    <property type="molecule type" value="Genomic_DNA"/>
</dbReference>
<evidence type="ECO:0000313" key="3">
    <source>
        <dbReference type="Proteomes" id="UP000243723"/>
    </source>
</evidence>
<comment type="caution">
    <text evidence="2">The sequence shown here is derived from an EMBL/GenBank/DDBJ whole genome shotgun (WGS) entry which is preliminary data.</text>
</comment>
<dbReference type="OrthoDB" id="3916424at2759"/>
<keyword evidence="1" id="KW-0732">Signal</keyword>
<reference evidence="2 3" key="1">
    <citation type="submission" date="2017-05" db="EMBL/GenBank/DDBJ databases">
        <title>Draft genome sequence of Elsinoe australis.</title>
        <authorList>
            <person name="Cheng Q."/>
        </authorList>
    </citation>
    <scope>NUCLEOTIDE SEQUENCE [LARGE SCALE GENOMIC DNA]</scope>
    <source>
        <strain evidence="2 3">NL1</strain>
    </source>
</reference>
<gene>
    <name evidence="2" type="ORF">B9Z65_7682</name>
</gene>
<keyword evidence="3" id="KW-1185">Reference proteome</keyword>
<feature type="signal peptide" evidence="1">
    <location>
        <begin position="1"/>
        <end position="17"/>
    </location>
</feature>
<evidence type="ECO:0000256" key="1">
    <source>
        <dbReference type="SAM" id="SignalP"/>
    </source>
</evidence>
<protein>
    <submittedName>
        <fullName evidence="2">Uncharacterized protein</fullName>
    </submittedName>
</protein>
<feature type="chain" id="PRO_5015124604" evidence="1">
    <location>
        <begin position="18"/>
        <end position="230"/>
    </location>
</feature>
<name>A0A2P8A0C2_9PEZI</name>
<proteinExistence type="predicted"/>
<dbReference type="AlphaFoldDB" id="A0A2P8A0C2"/>
<accession>A0A2P8A0C2</accession>
<sequence>MKVSLSLLALTAGAALAAPVAEPVAIASADTEAEAALALVQRDGPSLTTYAVGGFRVSAVSAAIKPWTVFTPTTGNSVSFTVQPLSASYQNLGSPITCTKSWEDSLLKSTGSAVVRILSFMSATWSPIVRLSYQSSLNVNFDRSQVKCSNPNMSIYTSRNFLAATEFNVYMQYTLTRTANSTAGTQYNAKFTLNEKSVQLKCTQDKSKAQNCVSSGTGLLSSTLSSKSVS</sequence>
<evidence type="ECO:0000313" key="2">
    <source>
        <dbReference type="EMBL" id="PSK53876.1"/>
    </source>
</evidence>